<organism evidence="3 4">
    <name type="scientific">Morchella conica CCBAS932</name>
    <dbReference type="NCBI Taxonomy" id="1392247"/>
    <lineage>
        <taxon>Eukaryota</taxon>
        <taxon>Fungi</taxon>
        <taxon>Dikarya</taxon>
        <taxon>Ascomycota</taxon>
        <taxon>Pezizomycotina</taxon>
        <taxon>Pezizomycetes</taxon>
        <taxon>Pezizales</taxon>
        <taxon>Morchellaceae</taxon>
        <taxon>Morchella</taxon>
    </lineage>
</organism>
<dbReference type="PANTHER" id="PTHR14905:SF11">
    <property type="entry name" value="TINC (EUROFUNG)"/>
    <property type="match status" value="1"/>
</dbReference>
<dbReference type="STRING" id="1392247.A0A3N4KX97"/>
<feature type="region of interest" description="Disordered" evidence="1">
    <location>
        <begin position="566"/>
        <end position="600"/>
    </location>
</feature>
<protein>
    <submittedName>
        <fullName evidence="3">Het-C-domain-containing protein</fullName>
    </submittedName>
</protein>
<feature type="region of interest" description="Disordered" evidence="1">
    <location>
        <begin position="646"/>
        <end position="693"/>
    </location>
</feature>
<feature type="compositionally biased region" description="Basic and acidic residues" evidence="1">
    <location>
        <begin position="566"/>
        <end position="578"/>
    </location>
</feature>
<name>A0A3N4KX97_9PEZI</name>
<dbReference type="InParanoid" id="A0A3N4KX97"/>
<feature type="compositionally biased region" description="Basic and acidic residues" evidence="1">
    <location>
        <begin position="784"/>
        <end position="813"/>
    </location>
</feature>
<evidence type="ECO:0000313" key="3">
    <source>
        <dbReference type="EMBL" id="RPB14098.1"/>
    </source>
</evidence>
<dbReference type="InterPro" id="IPR010816">
    <property type="entry name" value="Het-C"/>
</dbReference>
<dbReference type="PANTHER" id="PTHR14905">
    <property type="entry name" value="NG37"/>
    <property type="match status" value="1"/>
</dbReference>
<dbReference type="OrthoDB" id="2506204at2759"/>
<feature type="region of interest" description="Disordered" evidence="1">
    <location>
        <begin position="761"/>
        <end position="813"/>
    </location>
</feature>
<gene>
    <name evidence="3" type="ORF">P167DRAFT_484922</name>
</gene>
<evidence type="ECO:0000256" key="1">
    <source>
        <dbReference type="SAM" id="MobiDB-lite"/>
    </source>
</evidence>
<feature type="chain" id="PRO_5018298859" evidence="2">
    <location>
        <begin position="27"/>
        <end position="813"/>
    </location>
</feature>
<proteinExistence type="predicted"/>
<keyword evidence="2" id="KW-0732">Signal</keyword>
<dbReference type="InterPro" id="IPR052577">
    <property type="entry name" value="VWA7"/>
</dbReference>
<evidence type="ECO:0000256" key="2">
    <source>
        <dbReference type="SAM" id="SignalP"/>
    </source>
</evidence>
<dbReference type="Proteomes" id="UP000277580">
    <property type="component" value="Unassembled WGS sequence"/>
</dbReference>
<dbReference type="EMBL" id="ML119119">
    <property type="protein sequence ID" value="RPB14098.1"/>
    <property type="molecule type" value="Genomic_DNA"/>
</dbReference>
<reference evidence="3 4" key="1">
    <citation type="journal article" date="2018" name="Nat. Ecol. Evol.">
        <title>Pezizomycetes genomes reveal the molecular basis of ectomycorrhizal truffle lifestyle.</title>
        <authorList>
            <person name="Murat C."/>
            <person name="Payen T."/>
            <person name="Noel B."/>
            <person name="Kuo A."/>
            <person name="Morin E."/>
            <person name="Chen J."/>
            <person name="Kohler A."/>
            <person name="Krizsan K."/>
            <person name="Balestrini R."/>
            <person name="Da Silva C."/>
            <person name="Montanini B."/>
            <person name="Hainaut M."/>
            <person name="Levati E."/>
            <person name="Barry K.W."/>
            <person name="Belfiori B."/>
            <person name="Cichocki N."/>
            <person name="Clum A."/>
            <person name="Dockter R.B."/>
            <person name="Fauchery L."/>
            <person name="Guy J."/>
            <person name="Iotti M."/>
            <person name="Le Tacon F."/>
            <person name="Lindquist E.A."/>
            <person name="Lipzen A."/>
            <person name="Malagnac F."/>
            <person name="Mello A."/>
            <person name="Molinier V."/>
            <person name="Miyauchi S."/>
            <person name="Poulain J."/>
            <person name="Riccioni C."/>
            <person name="Rubini A."/>
            <person name="Sitrit Y."/>
            <person name="Splivallo R."/>
            <person name="Traeger S."/>
            <person name="Wang M."/>
            <person name="Zifcakova L."/>
            <person name="Wipf D."/>
            <person name="Zambonelli A."/>
            <person name="Paolocci F."/>
            <person name="Nowrousian M."/>
            <person name="Ottonello S."/>
            <person name="Baldrian P."/>
            <person name="Spatafora J.W."/>
            <person name="Henrissat B."/>
            <person name="Nagy L.G."/>
            <person name="Aury J.M."/>
            <person name="Wincker P."/>
            <person name="Grigoriev I.V."/>
            <person name="Bonfante P."/>
            <person name="Martin F.M."/>
        </authorList>
    </citation>
    <scope>NUCLEOTIDE SEQUENCE [LARGE SCALE GENOMIC DNA]</scope>
    <source>
        <strain evidence="3 4">CCBAS932</strain>
    </source>
</reference>
<feature type="compositionally biased region" description="Low complexity" evidence="1">
    <location>
        <begin position="761"/>
        <end position="774"/>
    </location>
</feature>
<feature type="signal peptide" evidence="2">
    <location>
        <begin position="1"/>
        <end position="26"/>
    </location>
</feature>
<dbReference type="Pfam" id="PF07217">
    <property type="entry name" value="Het-C"/>
    <property type="match status" value="1"/>
</dbReference>
<keyword evidence="4" id="KW-1185">Reference proteome</keyword>
<dbReference type="AlphaFoldDB" id="A0A3N4KX97"/>
<sequence length="813" mass="89249">MAGSSLPPLFLPILLILCYAALPTYAFGAGNIASISKIEGMNWRHGDIEDTLLQLMMARALGGKKFDSMTIKRIYFGNWLRDYSQAIDVGALKYVEAPTIRLLLWMLSFMTFGYGTGDFEVTEERLGCYRPEEHIDNPKDYADNLDARDYDHRLRGLIDEEVELAIDPQTGMKNYIANEHIRELNNGERMYTSAGLVRDLFRRSIELGRRYGRDGNKADKYEALRLMGTGLHCLEDFSAHSNYIELALIEMGERGIFPHTGSYTELDVNGRRIFPLVTGTFGGVDFLHSVLGEFSDKATQSEIEQLEGTINNAAYEQGGQHSIISDLLKKLPIGGAADLDSQATELEEKSKLQAEATERGEPYGIKNGEQLRTDIYPFLEWHDKIMMAINKALESIPGLTTIVEKLSEAVSIFVFSLIAPFLMPILQQVKIELSTGSGEVIGSSKNLQFVVFHDHYSSNPTHSMLSKDHFTNCLNEPAGKIASEVIKYVVPKLMDAWDDEYMDIEPLLNDIVGVFHHPAFAHGGDGRDGIEGRQRMLGVVQQWWGEKSEDERQFLRYCLSREGVEQGKNHKEGQHDSGHGCGAPIHRVKPKNSGGEFGVGGDMGAAMGTALEQAFTGNQGGGGSGLGGLFGGIAGAAVTGYLAQQMGGGSGGGESRSSGFEEHDSYGSGEGRQYYGASGENESYGHGGNHGQRGYVAQESYTQDGTSGYGRVDSFGTGRPYGEGNYGQEGYGQGYTGGYHGQAAYGGGYSANMGGYSSHQVSYSSHTTHQTSSYGEHHSHHGHHGGEYDHSEKVYREDSRDERGGEFYTENRW</sequence>
<evidence type="ECO:0000313" key="4">
    <source>
        <dbReference type="Proteomes" id="UP000277580"/>
    </source>
</evidence>
<accession>A0A3N4KX97</accession>